<feature type="chain" id="PRO_5034017986" description="Mucin-1" evidence="13">
    <location>
        <begin position="23"/>
        <end position="150"/>
    </location>
</feature>
<evidence type="ECO:0000256" key="11">
    <source>
        <dbReference type="ARBA" id="ARBA00023288"/>
    </source>
</evidence>
<accession>A0A8C0X057</accession>
<dbReference type="Ensembl" id="ENSCCNT00000026021.1">
    <property type="protein sequence ID" value="ENSCCNP00000020111.1"/>
    <property type="gene ID" value="ENSCCNG00000019412.1"/>
</dbReference>
<keyword evidence="10" id="KW-0539">Nucleus</keyword>
<evidence type="ECO:0000259" key="14">
    <source>
        <dbReference type="PROSITE" id="PS50024"/>
    </source>
</evidence>
<keyword evidence="8" id="KW-0068">Autocatalytic cleavage</keyword>
<dbReference type="SMART" id="SM00200">
    <property type="entry name" value="SEA"/>
    <property type="match status" value="1"/>
</dbReference>
<feature type="transmembrane region" description="Helical" evidence="12">
    <location>
        <begin position="30"/>
        <end position="51"/>
    </location>
</feature>
<gene>
    <name evidence="15" type="primary">Muc1</name>
</gene>
<evidence type="ECO:0000313" key="15">
    <source>
        <dbReference type="Ensembl" id="ENSCCNP00000020111.1"/>
    </source>
</evidence>
<dbReference type="GO" id="GO:0005634">
    <property type="term" value="C:nucleus"/>
    <property type="evidence" value="ECO:0007669"/>
    <property type="project" value="UniProtKB-SubCell"/>
</dbReference>
<keyword evidence="12" id="KW-1133">Transmembrane helix</keyword>
<dbReference type="Gene3D" id="3.30.70.960">
    <property type="entry name" value="SEA domain"/>
    <property type="match status" value="1"/>
</dbReference>
<evidence type="ECO:0000256" key="6">
    <source>
        <dbReference type="ARBA" id="ARBA00022490"/>
    </source>
</evidence>
<evidence type="ECO:0000256" key="9">
    <source>
        <dbReference type="ARBA" id="ARBA00023139"/>
    </source>
</evidence>
<evidence type="ECO:0000256" key="1">
    <source>
        <dbReference type="ARBA" id="ARBA00004123"/>
    </source>
</evidence>
<comment type="subcellular location">
    <subcellularLocation>
        <location evidence="2">Apical cell membrane</location>
        <topology evidence="2">Single-pass type I membrane protein</topology>
    </subcellularLocation>
    <subcellularLocation>
        <location evidence="3">Cytoplasm</location>
    </subcellularLocation>
    <subcellularLocation>
        <location evidence="1">Nucleus</location>
    </subcellularLocation>
</comment>
<proteinExistence type="predicted"/>
<evidence type="ECO:0000256" key="3">
    <source>
        <dbReference type="ARBA" id="ARBA00004496"/>
    </source>
</evidence>
<keyword evidence="7" id="KW-0597">Phosphoprotein</keyword>
<evidence type="ECO:0000256" key="10">
    <source>
        <dbReference type="ARBA" id="ARBA00023242"/>
    </source>
</evidence>
<evidence type="ECO:0000256" key="7">
    <source>
        <dbReference type="ARBA" id="ARBA00022553"/>
    </source>
</evidence>
<evidence type="ECO:0000256" key="4">
    <source>
        <dbReference type="ARBA" id="ARBA00014269"/>
    </source>
</evidence>
<keyword evidence="9" id="KW-0564">Palmitate</keyword>
<evidence type="ECO:0000256" key="2">
    <source>
        <dbReference type="ARBA" id="ARBA00004247"/>
    </source>
</evidence>
<dbReference type="GO" id="GO:0016324">
    <property type="term" value="C:apical plasma membrane"/>
    <property type="evidence" value="ECO:0007669"/>
    <property type="project" value="UniProtKB-SubCell"/>
</dbReference>
<keyword evidence="12" id="KW-0812">Transmembrane</keyword>
<keyword evidence="13" id="KW-0732">Signal</keyword>
<keyword evidence="5" id="KW-1003">Cell membrane</keyword>
<organism evidence="15">
    <name type="scientific">Castor canadensis</name>
    <name type="common">American beaver</name>
    <dbReference type="NCBI Taxonomy" id="51338"/>
    <lineage>
        <taxon>Eukaryota</taxon>
        <taxon>Metazoa</taxon>
        <taxon>Chordata</taxon>
        <taxon>Craniata</taxon>
        <taxon>Vertebrata</taxon>
        <taxon>Euteleostomi</taxon>
        <taxon>Mammalia</taxon>
        <taxon>Eutheria</taxon>
        <taxon>Euarchontoglires</taxon>
        <taxon>Glires</taxon>
        <taxon>Rodentia</taxon>
        <taxon>Castorimorpha</taxon>
        <taxon>Castoridae</taxon>
        <taxon>Castor</taxon>
    </lineage>
</organism>
<dbReference type="InterPro" id="IPR000082">
    <property type="entry name" value="SEA_dom"/>
</dbReference>
<dbReference type="SUPFAM" id="SSF82671">
    <property type="entry name" value="SEA domain"/>
    <property type="match status" value="1"/>
</dbReference>
<dbReference type="Pfam" id="PF01390">
    <property type="entry name" value="SEA"/>
    <property type="match status" value="1"/>
</dbReference>
<keyword evidence="11" id="KW-0449">Lipoprotein</keyword>
<feature type="signal peptide" evidence="13">
    <location>
        <begin position="1"/>
        <end position="22"/>
    </location>
</feature>
<evidence type="ECO:0000256" key="5">
    <source>
        <dbReference type="ARBA" id="ARBA00022475"/>
    </source>
</evidence>
<dbReference type="InterPro" id="IPR036364">
    <property type="entry name" value="SEA_dom_sf"/>
</dbReference>
<feature type="domain" description="SEA" evidence="14">
    <location>
        <begin position="40"/>
        <end position="150"/>
    </location>
</feature>
<evidence type="ECO:0000256" key="8">
    <source>
        <dbReference type="ARBA" id="ARBA00022813"/>
    </source>
</evidence>
<evidence type="ECO:0000256" key="12">
    <source>
        <dbReference type="SAM" id="Phobius"/>
    </source>
</evidence>
<dbReference type="PROSITE" id="PS50024">
    <property type="entry name" value="SEA"/>
    <property type="match status" value="1"/>
</dbReference>
<reference evidence="15" key="1">
    <citation type="submission" date="2023-09" db="UniProtKB">
        <authorList>
            <consortium name="Ensembl"/>
        </authorList>
    </citation>
    <scope>IDENTIFICATION</scope>
</reference>
<evidence type="ECO:0000256" key="13">
    <source>
        <dbReference type="SAM" id="SignalP"/>
    </source>
</evidence>
<sequence>MTRGFQVPFFLLLLLMLTTGEGHKAGRGLSLLTCSQLSVGVSFFFLSFYILNRQYNSSLENPNTDYYQELKENISGLFLQIFNQDFLGLSNIKFSLGLGYQAGALPCWLFLVEGTPWSTINSFLPRLCVSAAERTTGSWTSFPPGTPIIL</sequence>
<dbReference type="GO" id="GO:0005737">
    <property type="term" value="C:cytoplasm"/>
    <property type="evidence" value="ECO:0007669"/>
    <property type="project" value="UniProtKB-SubCell"/>
</dbReference>
<protein>
    <recommendedName>
        <fullName evidence="4">Mucin-1</fullName>
    </recommendedName>
</protein>
<keyword evidence="6" id="KW-0963">Cytoplasm</keyword>
<dbReference type="PANTHER" id="PTHR10006:SF19">
    <property type="entry name" value="MUCIN-1"/>
    <property type="match status" value="1"/>
</dbReference>
<keyword evidence="12" id="KW-0472">Membrane</keyword>
<name>A0A8C0X057_CASCN</name>
<dbReference type="AlphaFoldDB" id="A0A8C0X057"/>
<dbReference type="PANTHER" id="PTHR10006">
    <property type="entry name" value="MUCIN-1-RELATED"/>
    <property type="match status" value="1"/>
</dbReference>